<feature type="region of interest" description="Disordered" evidence="1">
    <location>
        <begin position="1"/>
        <end position="156"/>
    </location>
</feature>
<dbReference type="Proteomes" id="UP000800040">
    <property type="component" value="Unassembled WGS sequence"/>
</dbReference>
<evidence type="ECO:0000313" key="3">
    <source>
        <dbReference type="Proteomes" id="UP000800040"/>
    </source>
</evidence>
<dbReference type="AlphaFoldDB" id="A0A6A5JY11"/>
<feature type="compositionally biased region" description="Basic and acidic residues" evidence="1">
    <location>
        <begin position="73"/>
        <end position="82"/>
    </location>
</feature>
<dbReference type="OrthoDB" id="3801471at2759"/>
<proteinExistence type="predicted"/>
<reference evidence="2" key="1">
    <citation type="submission" date="2020-01" db="EMBL/GenBank/DDBJ databases">
        <authorList>
            <consortium name="DOE Joint Genome Institute"/>
            <person name="Haridas S."/>
            <person name="Albert R."/>
            <person name="Binder M."/>
            <person name="Bloem J."/>
            <person name="Labutti K."/>
            <person name="Salamov A."/>
            <person name="Andreopoulos B."/>
            <person name="Baker S.E."/>
            <person name="Barry K."/>
            <person name="Bills G."/>
            <person name="Bluhm B.H."/>
            <person name="Cannon C."/>
            <person name="Castanera R."/>
            <person name="Culley D.E."/>
            <person name="Daum C."/>
            <person name="Ezra D."/>
            <person name="Gonzalez J.B."/>
            <person name="Henrissat B."/>
            <person name="Kuo A."/>
            <person name="Liang C."/>
            <person name="Lipzen A."/>
            <person name="Lutzoni F."/>
            <person name="Magnuson J."/>
            <person name="Mondo S."/>
            <person name="Nolan M."/>
            <person name="Ohm R."/>
            <person name="Pangilinan J."/>
            <person name="Park H.-J."/>
            <person name="Ramirez L."/>
            <person name="Alfaro M."/>
            <person name="Sun H."/>
            <person name="Tritt A."/>
            <person name="Yoshinaga Y."/>
            <person name="Zwiers L.-H."/>
            <person name="Turgeon B.G."/>
            <person name="Goodwin S.B."/>
            <person name="Spatafora J.W."/>
            <person name="Crous P.W."/>
            <person name="Grigoriev I.V."/>
        </authorList>
    </citation>
    <scope>NUCLEOTIDE SEQUENCE</scope>
    <source>
        <strain evidence="2">P77</strain>
    </source>
</reference>
<name>A0A6A5JY11_9PLEO</name>
<feature type="compositionally biased region" description="Polar residues" evidence="1">
    <location>
        <begin position="139"/>
        <end position="150"/>
    </location>
</feature>
<keyword evidence="3" id="KW-1185">Reference proteome</keyword>
<gene>
    <name evidence="2" type="ORF">BDW02DRAFT_574364</name>
</gene>
<protein>
    <submittedName>
        <fullName evidence="2">Uncharacterized protein</fullName>
    </submittedName>
</protein>
<evidence type="ECO:0000256" key="1">
    <source>
        <dbReference type="SAM" id="MobiDB-lite"/>
    </source>
</evidence>
<evidence type="ECO:0000313" key="2">
    <source>
        <dbReference type="EMBL" id="KAF1829011.1"/>
    </source>
</evidence>
<dbReference type="EMBL" id="ML975473">
    <property type="protein sequence ID" value="KAF1829011.1"/>
    <property type="molecule type" value="Genomic_DNA"/>
</dbReference>
<sequence>MLDSPDIPHPAYVPIEVLDPDYDPLSDGVRDSTRDTRTDTNLLLARYPDYYDTPYQGRAGTSEGYRTSGVQTQHEREYEHGARQKQSYYPGAEQEAEHEPEQAGEQQVPHPSHPKNPIPSLAPTHHISISGISQSGISNRSAGSKHSVFSTPGRDELERKKALVEADQGPFGRAVSVADLNAKRRVISGGGEEGVGRKVDATEREGCACGLGGRCAVM</sequence>
<organism evidence="2 3">
    <name type="scientific">Decorospora gaudefroyi</name>
    <dbReference type="NCBI Taxonomy" id="184978"/>
    <lineage>
        <taxon>Eukaryota</taxon>
        <taxon>Fungi</taxon>
        <taxon>Dikarya</taxon>
        <taxon>Ascomycota</taxon>
        <taxon>Pezizomycotina</taxon>
        <taxon>Dothideomycetes</taxon>
        <taxon>Pleosporomycetidae</taxon>
        <taxon>Pleosporales</taxon>
        <taxon>Pleosporineae</taxon>
        <taxon>Pleosporaceae</taxon>
        <taxon>Decorospora</taxon>
    </lineage>
</organism>
<feature type="compositionally biased region" description="Basic and acidic residues" evidence="1">
    <location>
        <begin position="28"/>
        <end position="38"/>
    </location>
</feature>
<accession>A0A6A5JY11</accession>
<feature type="compositionally biased region" description="Low complexity" evidence="1">
    <location>
        <begin position="127"/>
        <end position="138"/>
    </location>
</feature>